<keyword evidence="2" id="KW-1185">Reference proteome</keyword>
<proteinExistence type="predicted"/>
<organism evidence="1 2">
    <name type="scientific">Thiorhodococcus fuscus</name>
    <dbReference type="NCBI Taxonomy" id="527200"/>
    <lineage>
        <taxon>Bacteria</taxon>
        <taxon>Pseudomonadati</taxon>
        <taxon>Pseudomonadota</taxon>
        <taxon>Gammaproteobacteria</taxon>
        <taxon>Chromatiales</taxon>
        <taxon>Chromatiaceae</taxon>
        <taxon>Thiorhodococcus</taxon>
    </lineage>
</organism>
<dbReference type="Proteomes" id="UP001597337">
    <property type="component" value="Unassembled WGS sequence"/>
</dbReference>
<name>A0ABW4Y4T3_9GAMM</name>
<gene>
    <name evidence="1" type="ORF">ACFSJC_04520</name>
</gene>
<evidence type="ECO:0000313" key="1">
    <source>
        <dbReference type="EMBL" id="MFD2111105.1"/>
    </source>
</evidence>
<sequence length="118" mass="13296">MCDADEDLARETQGTFADRAGSEAAAMLRRFKPELIGFTGYTHQVYFCDDENFIDETFGWELAEGLARAGVRKRYFAWTRSRRTGRLSRLSTRAMGRVNNSRWGRNAPIGLGLGIVLA</sequence>
<reference evidence="2" key="1">
    <citation type="journal article" date="2019" name="Int. J. Syst. Evol. Microbiol.">
        <title>The Global Catalogue of Microorganisms (GCM) 10K type strain sequencing project: providing services to taxonomists for standard genome sequencing and annotation.</title>
        <authorList>
            <consortium name="The Broad Institute Genomics Platform"/>
            <consortium name="The Broad Institute Genome Sequencing Center for Infectious Disease"/>
            <person name="Wu L."/>
            <person name="Ma J."/>
        </authorList>
    </citation>
    <scope>NUCLEOTIDE SEQUENCE [LARGE SCALE GENOMIC DNA]</scope>
    <source>
        <strain evidence="2">KACC 12597</strain>
    </source>
</reference>
<comment type="caution">
    <text evidence="1">The sequence shown here is derived from an EMBL/GenBank/DDBJ whole genome shotgun (WGS) entry which is preliminary data.</text>
</comment>
<dbReference type="EMBL" id="JBHUHX010000009">
    <property type="protein sequence ID" value="MFD2111105.1"/>
    <property type="molecule type" value="Genomic_DNA"/>
</dbReference>
<accession>A0ABW4Y4T3</accession>
<evidence type="ECO:0000313" key="2">
    <source>
        <dbReference type="Proteomes" id="UP001597337"/>
    </source>
</evidence>
<protein>
    <submittedName>
        <fullName evidence="1">Uncharacterized protein</fullName>
    </submittedName>
</protein>
<dbReference type="RefSeq" id="WP_386023858.1">
    <property type="nucleotide sequence ID" value="NZ_JBHUHX010000009.1"/>
</dbReference>